<comment type="caution">
    <text evidence="2">The sequence shown here is derived from an EMBL/GenBank/DDBJ whole genome shotgun (WGS) entry which is preliminary data.</text>
</comment>
<evidence type="ECO:0000313" key="2">
    <source>
        <dbReference type="EMBL" id="TKV57031.1"/>
    </source>
</evidence>
<reference evidence="2 3" key="1">
    <citation type="submission" date="2019-05" db="EMBL/GenBank/DDBJ databases">
        <title>Nakamurella sp. N5BH11, whole genome shotgun sequence.</title>
        <authorList>
            <person name="Tuo L."/>
        </authorList>
    </citation>
    <scope>NUCLEOTIDE SEQUENCE [LARGE SCALE GENOMIC DNA]</scope>
    <source>
        <strain evidence="2 3">N5BH11</strain>
    </source>
</reference>
<dbReference type="OrthoDB" id="9803739at2"/>
<dbReference type="GO" id="GO:0047661">
    <property type="term" value="F:amino-acid racemase activity"/>
    <property type="evidence" value="ECO:0007669"/>
    <property type="project" value="InterPro"/>
</dbReference>
<gene>
    <name evidence="2" type="ORF">FDO65_19660</name>
</gene>
<dbReference type="Pfam" id="PF01177">
    <property type="entry name" value="Asp_Glu_race"/>
    <property type="match status" value="1"/>
</dbReference>
<evidence type="ECO:0000256" key="1">
    <source>
        <dbReference type="ARBA" id="ARBA00023235"/>
    </source>
</evidence>
<dbReference type="Proteomes" id="UP000306985">
    <property type="component" value="Unassembled WGS sequence"/>
</dbReference>
<proteinExistence type="predicted"/>
<dbReference type="InterPro" id="IPR015942">
    <property type="entry name" value="Asp/Glu/hydantoin_racemase"/>
</dbReference>
<evidence type="ECO:0000313" key="3">
    <source>
        <dbReference type="Proteomes" id="UP000306985"/>
    </source>
</evidence>
<dbReference type="PANTHER" id="PTHR21198">
    <property type="entry name" value="GLUTAMATE RACEMASE"/>
    <property type="match status" value="1"/>
</dbReference>
<dbReference type="AlphaFoldDB" id="A0A4U6QAR4"/>
<keyword evidence="3" id="KW-1185">Reference proteome</keyword>
<dbReference type="SUPFAM" id="SSF53681">
    <property type="entry name" value="Aspartate/glutamate racemase"/>
    <property type="match status" value="2"/>
</dbReference>
<dbReference type="PANTHER" id="PTHR21198:SF7">
    <property type="entry name" value="ASPARTATE-GLUTAMATE RACEMASE FAMILY"/>
    <property type="match status" value="1"/>
</dbReference>
<protein>
    <submittedName>
        <fullName evidence="2">Aspartate racemase</fullName>
    </submittedName>
</protein>
<keyword evidence="1" id="KW-0413">Isomerase</keyword>
<sequence length="247" mass="26300">MTHTGVLAQNVHGAAQCFVSYCCEGARRLGGHVYPDITVDYIGLGHTLAAAQRDPYRAREIIARSVSQLSRAGAGFFVCADNTAHLALDLPGADLEIPGLHLAQLVTEQASARGFRRLGLLGTGMTIGSDLYPRWCAAQGIDVVRPAPEDVQAVDRIVMGELINGGLSEQSRQQAQRIVRRFAEQGCDAVVLASTELPRLVVGLELALPVLDTADIAATAALDVALDDRPLPTWRGGPHPDLPRPTA</sequence>
<organism evidence="2 3">
    <name type="scientific">Nakamurella flava</name>
    <dbReference type="NCBI Taxonomy" id="2576308"/>
    <lineage>
        <taxon>Bacteria</taxon>
        <taxon>Bacillati</taxon>
        <taxon>Actinomycetota</taxon>
        <taxon>Actinomycetes</taxon>
        <taxon>Nakamurellales</taxon>
        <taxon>Nakamurellaceae</taxon>
        <taxon>Nakamurella</taxon>
    </lineage>
</organism>
<dbReference type="RefSeq" id="WP_137451417.1">
    <property type="nucleotide sequence ID" value="NZ_SZZH01000006.1"/>
</dbReference>
<dbReference type="InterPro" id="IPR001920">
    <property type="entry name" value="Asp/Glu_race"/>
</dbReference>
<accession>A0A4U6QAR4</accession>
<dbReference type="EMBL" id="SZZH01000006">
    <property type="protein sequence ID" value="TKV57031.1"/>
    <property type="molecule type" value="Genomic_DNA"/>
</dbReference>
<name>A0A4U6QAR4_9ACTN</name>
<dbReference type="Gene3D" id="3.40.50.1860">
    <property type="match status" value="2"/>
</dbReference>